<proteinExistence type="predicted"/>
<name>A0AAV9ILB1_9RHOD</name>
<evidence type="ECO:0000313" key="1">
    <source>
        <dbReference type="EMBL" id="KAK4528195.1"/>
    </source>
</evidence>
<evidence type="ECO:0000313" key="2">
    <source>
        <dbReference type="Proteomes" id="UP001300502"/>
    </source>
</evidence>
<sequence>MNEHRVSQVCTLDLLHCQKVSFQSVSSKGKESKDSHGERSYLRRWLKRSFSEKDSSHWLAALYSSGHPFYFRAAYYYNSNNNRRNEEEEEQEETLVVTANVSKDPCHVVKYSSASPQVWKPEWSESNELQVGLLCLIADNGNYLCLIDPCSVRVRVYSLESRELCCFLNASDIQWKGGMVVAAIVTTIQADALSVLLLSDSLQLYCISLPLEEGCCSSEKRLSTTCLKRKHKKLLGANFCVDRDNQVTLALALDESIVLTQVGLSLQTGENQCSLHWSLDAEWIIPETRDVHSLKEIWVTQSPKTIVARDIVRKVAYVWFEDEDASKRPVDSRRKKQYQPRVTIENCERLISLEQHNICYLDSETRCFRWMNEDLIAQYVELGQGDVPVFSVVATCAANSSQLALLKTLNCSFAFVELCISKETPVAYPMEELGEYALEWRGWTLTKSTPEDAFYAAVERRDYDSALNICHFHHLVDDKFTVALWHISDGDADAARSLIQNVRDPRVIVEECFRGIASSPAALKLLLKRAWEVLENPQYASQDLQKKKHQIELWSSLLKLYQEEGGLAELLEMKQFFSYDIFCLLQKMACLGLTDIIFRFLKMETIVELYCNSAQRLFSILEYIPEVIPPRVYSSLLHFVISRILQVEEEPHKLISQVRARAFQIEERGGDVENVFQWLEIWKDYKEFELEKDWHRLEEWKSAIQEQQSTFSTLSLSTYSDGMDMQQQLLFILFHDTRPRDAILQDLCEDSVEYFRQRLYGDTFRIFVCNRVEENAKDELQSILFSFLSYAVVKTGPIGIQFLATFLSFSAILDSYLFGGGDTRGDTSMFSENVLLERNRMYAQFALKVAYEATCHDPPPLDDLALVDSPVVLLEDPRHWECDWDIEIIDSLGVLYEALPTQVPSEMESQIRTLENHLIILDYLWKYGAKYSLQFLFNVTNDQSSHKNGEAWLLLKNDLKNIPRKEIEQPVLDETTLIQKMESCYESLMDICRRLGIADYSEEPLYWICESLLVAEAPLDVCFKFLMLLREEEQETLLSSHITRKLRHQSIAEARKWISSWLATTTTTSTSYNQELSESKAAQIKHYQYLLNLCDVYDLLNETFGMVTCDVLSLVTDEERKRNLLFQAADSICAQTKTRSLDYVEQQMIRLGHLLELEPKELSQLALATGSFKQGKMEWTCKLVRLLIERKFQGCWELCNAIISSYLSTRVIPEGMTGNDLKLMAYFACCHCPDEELVVWSEHLEEYIDHEFPGRLAAISSSLDIRELYHNESWSSIFYESDEEDHPVMLESLGPYDGKCVLPRRMKVENAWNDNCHPDDVVREYISVVEEFMNKGLAGAATALSMLSRMSLNSNDASWNAIVEQLLSDSSNLLFVKGLIAFAICYRHLCCVVHSEEANPLESYRMEDWCRLRFEDVISNCLGKVGTATANDLWNEFVEEWDSYQIWKATFDARESPSKEQAKVAILKLCQSTSLEDAPQIVSRARKLGVSDQCCCTELLSHAMRRYCENPKENSALEQSILSFVDKYKDSLVGREEGGWQVTFDSLFQSIPGDNYEALKLLLDVGVLLFSHAGQTSWIDWCDKRRKELKLLQSFFDKLDMSSLHIKRCNWKNLTNESTCRQEWLSLLEELSVAVFRKEEDSKWLENIVDLANQLRTTLDVTPSTGWIQVSWIGFKLQYICEHVESPWTKLEEELYEKVSLLQTCELQDLVPFIRVGLRHLKVKPGISVRLDLVTMATTCQTTCTSRKDDVPYPHHDDNLYWQQQLEDERCTLQTIARISEWLWLERSTELAEYLFRELDREDMNYALAKRVFIDILKNDNAQLVRSVDSIYRGIQCLDDDWLKRHGNTNKEDLLMEIFSVALEELLLLFKEEEQPKKSQEIPWQLERCKYLLTLLSKALQGPEDHQDPVLSSSTAWEESLFPSDEQVSEQDVSTLYKKTLEKCLEIVRHWVFHTEPAGMHKHILELMDLVVEMEHLHGLDKEVEINSRQQWKWYKFMNEMTSKLSMEKIPHDNGMLQTISHHLDKSAIVEEERQLDTSHAIVEQLFPLCLTADDFHILHAFITTLLDNFHQGPFGQVVLLWLEKLIAFCSKSDGDSSLIVSLVQHIGGNFEKMGWEESQIEELLSTLYEKKPLLASVLGIVSGFPSLCNRYLSQLERIASPEPVDLAILPLMKTWVLEGGEDEISKRLIAIGRTWLFAALVPRLLEKNKNNEEHLETILGDLVDAGLVEQAGLLSMEQHRIHPAFRSRHAALGWMKRYWMTRFKSLPKISNSPSSSSGGVENRKYLLLQRLKYLEKFCDQ</sequence>
<dbReference type="InterPro" id="IPR010916">
    <property type="entry name" value="TonB_box_CS"/>
</dbReference>
<dbReference type="Proteomes" id="UP001300502">
    <property type="component" value="Unassembled WGS sequence"/>
</dbReference>
<comment type="caution">
    <text evidence="1">The sequence shown here is derived from an EMBL/GenBank/DDBJ whole genome shotgun (WGS) entry which is preliminary data.</text>
</comment>
<reference evidence="1 2" key="1">
    <citation type="submission" date="2022-07" db="EMBL/GenBank/DDBJ databases">
        <title>Genome-wide signatures of adaptation to extreme environments.</title>
        <authorList>
            <person name="Cho C.H."/>
            <person name="Yoon H.S."/>
        </authorList>
    </citation>
    <scope>NUCLEOTIDE SEQUENCE [LARGE SCALE GENOMIC DNA]</scope>
    <source>
        <strain evidence="1 2">108.79 E11</strain>
    </source>
</reference>
<dbReference type="PROSITE" id="PS00430">
    <property type="entry name" value="TONB_DEPENDENT_REC_1"/>
    <property type="match status" value="1"/>
</dbReference>
<gene>
    <name evidence="1" type="ORF">GAYE_SCF53G6130</name>
</gene>
<keyword evidence="2" id="KW-1185">Reference proteome</keyword>
<organism evidence="1 2">
    <name type="scientific">Galdieria yellowstonensis</name>
    <dbReference type="NCBI Taxonomy" id="3028027"/>
    <lineage>
        <taxon>Eukaryota</taxon>
        <taxon>Rhodophyta</taxon>
        <taxon>Bangiophyceae</taxon>
        <taxon>Galdieriales</taxon>
        <taxon>Galdieriaceae</taxon>
        <taxon>Galdieria</taxon>
    </lineage>
</organism>
<protein>
    <recommendedName>
        <fullName evidence="3">Sec39 domain-containing protein</fullName>
    </recommendedName>
</protein>
<accession>A0AAV9ILB1</accession>
<dbReference type="EMBL" id="JANCYU010000061">
    <property type="protein sequence ID" value="KAK4528195.1"/>
    <property type="molecule type" value="Genomic_DNA"/>
</dbReference>
<evidence type="ECO:0008006" key="3">
    <source>
        <dbReference type="Google" id="ProtNLM"/>
    </source>
</evidence>